<dbReference type="OrthoDB" id="9783876at2"/>
<dbReference type="PANTHER" id="PTHR46796:SF6">
    <property type="entry name" value="ARAC SUBFAMILY"/>
    <property type="match status" value="1"/>
</dbReference>
<keyword evidence="1" id="KW-0805">Transcription regulation</keyword>
<dbReference type="EMBL" id="SRLE01000010">
    <property type="protein sequence ID" value="TGD72295.1"/>
    <property type="molecule type" value="Genomic_DNA"/>
</dbReference>
<evidence type="ECO:0000256" key="1">
    <source>
        <dbReference type="ARBA" id="ARBA00023015"/>
    </source>
</evidence>
<dbReference type="InterPro" id="IPR009594">
    <property type="entry name" value="Tscrpt_reg_HTH_AraC_N"/>
</dbReference>
<evidence type="ECO:0000259" key="4">
    <source>
        <dbReference type="PROSITE" id="PS01124"/>
    </source>
</evidence>
<organism evidence="5 6">
    <name type="scientific">Mangrovimicrobium sediminis</name>
    <dbReference type="NCBI Taxonomy" id="2562682"/>
    <lineage>
        <taxon>Bacteria</taxon>
        <taxon>Pseudomonadati</taxon>
        <taxon>Pseudomonadota</taxon>
        <taxon>Gammaproteobacteria</taxon>
        <taxon>Cellvibrionales</taxon>
        <taxon>Halieaceae</taxon>
        <taxon>Mangrovimicrobium</taxon>
    </lineage>
</organism>
<name>A0A4Z0LYX3_9GAMM</name>
<dbReference type="InterPro" id="IPR020449">
    <property type="entry name" value="Tscrpt_reg_AraC-type_HTH"/>
</dbReference>
<keyword evidence="2" id="KW-0238">DNA-binding</keyword>
<dbReference type="InterPro" id="IPR009057">
    <property type="entry name" value="Homeodomain-like_sf"/>
</dbReference>
<dbReference type="Proteomes" id="UP000298050">
    <property type="component" value="Unassembled WGS sequence"/>
</dbReference>
<dbReference type="GO" id="GO:0043565">
    <property type="term" value="F:sequence-specific DNA binding"/>
    <property type="evidence" value="ECO:0007669"/>
    <property type="project" value="InterPro"/>
</dbReference>
<evidence type="ECO:0000313" key="5">
    <source>
        <dbReference type="EMBL" id="TGD72295.1"/>
    </source>
</evidence>
<protein>
    <submittedName>
        <fullName evidence="5">Helix-turn-helix domain-containing protein</fullName>
    </submittedName>
</protein>
<evidence type="ECO:0000256" key="2">
    <source>
        <dbReference type="ARBA" id="ARBA00023125"/>
    </source>
</evidence>
<evidence type="ECO:0000313" key="6">
    <source>
        <dbReference type="Proteomes" id="UP000298050"/>
    </source>
</evidence>
<sequence length="322" mass="36120">MQKNNLSKEIAAVRRRGGLRPPRQLVENRTLYESHSAELSIYDTYAAAERVRLDAEELLYCGMLSGRKVLHGQGLADAPFTPHESFVMAPGESVDIDFPEATANNPTTCLTLGISRERLRLECERLNRQHPAPGLLGEWSPRPEQVLHLYHTEATQQLLARIVSCFLSDDSERDLVLDLGVTELVTRMLRRQGRDFIRRCAALDPTADALAQVIAHIEQHLGEAIEVGELCRIACMSRSKFYQQFSDALGVSPMEYIQQRRLERARELIAAGNGVTRTCYEVGYSNPSHFSRRFQQQYGVSPSAYAQRGLERAAVASEPAAH</sequence>
<keyword evidence="6" id="KW-1185">Reference proteome</keyword>
<reference evidence="5 6" key="1">
    <citation type="submission" date="2019-04" db="EMBL/GenBank/DDBJ databases">
        <title>Taxonomy of novel Haliea sp. from mangrove soil of West Coast of India.</title>
        <authorList>
            <person name="Verma A."/>
            <person name="Kumar P."/>
            <person name="Krishnamurthi S."/>
        </authorList>
    </citation>
    <scope>NUCLEOTIDE SEQUENCE [LARGE SCALE GENOMIC DNA]</scope>
    <source>
        <strain evidence="5 6">SAOS-164</strain>
    </source>
</reference>
<dbReference type="SMART" id="SM00342">
    <property type="entry name" value="HTH_ARAC"/>
    <property type="match status" value="1"/>
</dbReference>
<feature type="domain" description="HTH araC/xylS-type" evidence="4">
    <location>
        <begin position="211"/>
        <end position="308"/>
    </location>
</feature>
<dbReference type="GO" id="GO:0003700">
    <property type="term" value="F:DNA-binding transcription factor activity"/>
    <property type="evidence" value="ECO:0007669"/>
    <property type="project" value="InterPro"/>
</dbReference>
<dbReference type="SUPFAM" id="SSF46689">
    <property type="entry name" value="Homeodomain-like"/>
    <property type="match status" value="2"/>
</dbReference>
<dbReference type="InterPro" id="IPR018060">
    <property type="entry name" value="HTH_AraC"/>
</dbReference>
<dbReference type="Gene3D" id="1.10.10.60">
    <property type="entry name" value="Homeodomain-like"/>
    <property type="match status" value="1"/>
</dbReference>
<accession>A0A4Z0LYX3</accession>
<dbReference type="InterPro" id="IPR018062">
    <property type="entry name" value="HTH_AraC-typ_CS"/>
</dbReference>
<dbReference type="InterPro" id="IPR050204">
    <property type="entry name" value="AraC_XylS_family_regulators"/>
</dbReference>
<comment type="caution">
    <text evidence="5">The sequence shown here is derived from an EMBL/GenBank/DDBJ whole genome shotgun (WGS) entry which is preliminary data.</text>
</comment>
<dbReference type="Pfam" id="PF12833">
    <property type="entry name" value="HTH_18"/>
    <property type="match status" value="1"/>
</dbReference>
<dbReference type="PROSITE" id="PS00041">
    <property type="entry name" value="HTH_ARAC_FAMILY_1"/>
    <property type="match status" value="1"/>
</dbReference>
<dbReference type="PROSITE" id="PS01124">
    <property type="entry name" value="HTH_ARAC_FAMILY_2"/>
    <property type="match status" value="1"/>
</dbReference>
<dbReference type="PRINTS" id="PR00032">
    <property type="entry name" value="HTHARAC"/>
</dbReference>
<keyword evidence="3" id="KW-0804">Transcription</keyword>
<dbReference type="AlphaFoldDB" id="A0A4Z0LYX3"/>
<dbReference type="Pfam" id="PF06719">
    <property type="entry name" value="AraC_N"/>
    <property type="match status" value="1"/>
</dbReference>
<proteinExistence type="predicted"/>
<evidence type="ECO:0000256" key="3">
    <source>
        <dbReference type="ARBA" id="ARBA00023163"/>
    </source>
</evidence>
<dbReference type="PANTHER" id="PTHR46796">
    <property type="entry name" value="HTH-TYPE TRANSCRIPTIONAL ACTIVATOR RHAS-RELATED"/>
    <property type="match status" value="1"/>
</dbReference>
<gene>
    <name evidence="5" type="ORF">E4634_15120</name>
</gene>